<dbReference type="Proteomes" id="UP001220256">
    <property type="component" value="Unassembled WGS sequence"/>
</dbReference>
<dbReference type="Gene3D" id="1.25.40.10">
    <property type="entry name" value="Tetratricopeptide repeat domain"/>
    <property type="match status" value="1"/>
</dbReference>
<protein>
    <submittedName>
        <fullName evidence="1">Uncharacterized protein</fullName>
    </submittedName>
</protein>
<gene>
    <name evidence="1" type="ORF">N7505_007758</name>
</gene>
<keyword evidence="2" id="KW-1185">Reference proteome</keyword>
<comment type="caution">
    <text evidence="1">The sequence shown here is derived from an EMBL/GenBank/DDBJ whole genome shotgun (WGS) entry which is preliminary data.</text>
</comment>
<proteinExistence type="predicted"/>
<dbReference type="InterPro" id="IPR011990">
    <property type="entry name" value="TPR-like_helical_dom_sf"/>
</dbReference>
<organism evidence="1 2">
    <name type="scientific">Penicillium chrysogenum</name>
    <name type="common">Penicillium notatum</name>
    <dbReference type="NCBI Taxonomy" id="5076"/>
    <lineage>
        <taxon>Eukaryota</taxon>
        <taxon>Fungi</taxon>
        <taxon>Dikarya</taxon>
        <taxon>Ascomycota</taxon>
        <taxon>Pezizomycotina</taxon>
        <taxon>Eurotiomycetes</taxon>
        <taxon>Eurotiomycetidae</taxon>
        <taxon>Eurotiales</taxon>
        <taxon>Aspergillaceae</taxon>
        <taxon>Penicillium</taxon>
        <taxon>Penicillium chrysogenum species complex</taxon>
    </lineage>
</organism>
<dbReference type="EMBL" id="JAPVEB010000004">
    <property type="protein sequence ID" value="KAJ5264965.1"/>
    <property type="molecule type" value="Genomic_DNA"/>
</dbReference>
<reference evidence="1 2" key="1">
    <citation type="journal article" date="2023" name="IMA Fungus">
        <title>Comparative genomic study of the Penicillium genus elucidates a diverse pangenome and 15 lateral gene transfer events.</title>
        <authorList>
            <person name="Petersen C."/>
            <person name="Sorensen T."/>
            <person name="Nielsen M.R."/>
            <person name="Sondergaard T.E."/>
            <person name="Sorensen J.L."/>
            <person name="Fitzpatrick D.A."/>
            <person name="Frisvad J.C."/>
            <person name="Nielsen K.L."/>
        </authorList>
    </citation>
    <scope>NUCLEOTIDE SEQUENCE [LARGE SCALE GENOMIC DNA]</scope>
    <source>
        <strain evidence="1 2">IBT 3361</strain>
    </source>
</reference>
<dbReference type="SUPFAM" id="SSF48452">
    <property type="entry name" value="TPR-like"/>
    <property type="match status" value="1"/>
</dbReference>
<name>A0ABQ8WEA3_PENCH</name>
<evidence type="ECO:0000313" key="2">
    <source>
        <dbReference type="Proteomes" id="UP001220256"/>
    </source>
</evidence>
<sequence length="441" mass="49824">MTHPEVPTLFANQGQAHMERWKYLAAKTIILAYPKDPQLLPMEYTEVGASLIPTLIRALSYLHELRRSMLEWHILELGIDACLSASNFGDKPWKMVAVAYADIIANMLGCADISARVQLRRASLARLYKAESAPNSQNIQIPRTNKRSNADFGRLVMLQARLQIEQRVPSKTINQTLDQFSAVSPVSELEKSVQLEINFLRAKLHRYDGKFDIATQILEGFMQAVRYRTHNMIMIHYYETLCESGHPATAIQILKYELEELLKKENGHSGSARRLKLALGGSYLMKFLTDRPSCFSLLDQAEGLFQSIQWPPERSIVTNHNYYVSKASLGMICLLKSQGEKSLTYWDEAMEAARDCFPKTGHAETLIHYAQSEVLYRLGRHQEATAKRAVAQEKFAEYGREYYFLGQGTAWLDTLDGLATDSERQAIAADGSNGLGLVPLQ</sequence>
<evidence type="ECO:0000313" key="1">
    <source>
        <dbReference type="EMBL" id="KAJ5264965.1"/>
    </source>
</evidence>
<accession>A0ABQ8WEA3</accession>